<reference evidence="2" key="1">
    <citation type="journal article" date="2020" name="mSystems">
        <title>Genome- and Community-Level Interaction Insights into Carbon Utilization and Element Cycling Functions of Hydrothermarchaeota in Hydrothermal Sediment.</title>
        <authorList>
            <person name="Zhou Z."/>
            <person name="Liu Y."/>
            <person name="Xu W."/>
            <person name="Pan J."/>
            <person name="Luo Z.H."/>
            <person name="Li M."/>
        </authorList>
    </citation>
    <scope>NUCLEOTIDE SEQUENCE [LARGE SCALE GENOMIC DNA]</scope>
    <source>
        <strain evidence="2">SpSt-456</strain>
    </source>
</reference>
<dbReference type="Gene3D" id="3.30.70.1900">
    <property type="match status" value="1"/>
</dbReference>
<organism evidence="2">
    <name type="scientific">Desulfacinum infernum</name>
    <dbReference type="NCBI Taxonomy" id="35837"/>
    <lineage>
        <taxon>Bacteria</taxon>
        <taxon>Pseudomonadati</taxon>
        <taxon>Thermodesulfobacteriota</taxon>
        <taxon>Syntrophobacteria</taxon>
        <taxon>Syntrophobacterales</taxon>
        <taxon>Syntrophobacteraceae</taxon>
        <taxon>Desulfacinum</taxon>
    </lineage>
</organism>
<feature type="domain" description="CRISPR-associated protein Cas6 C-terminal" evidence="1">
    <location>
        <begin position="206"/>
        <end position="326"/>
    </location>
</feature>
<dbReference type="AlphaFoldDB" id="A0A832A4S9"/>
<protein>
    <submittedName>
        <fullName evidence="2">CRISPR system precrRNA processing endoribonuclease RAMP protein Cas6</fullName>
    </submittedName>
</protein>
<dbReference type="EMBL" id="DSTK01000031">
    <property type="protein sequence ID" value="HFK97602.1"/>
    <property type="molecule type" value="Genomic_DNA"/>
</dbReference>
<name>A0A832A4S9_9BACT</name>
<sequence length="338" mass="37922">MLGDLSFARLRVSFRVLRDCRLPPFPGSALRGAWGHALRRVRHHPRRRRCQICSLWFHCQNSRVNRYLFESPADHPFFPALPDSFTYKLARFPPPFVLEPPPGGHYRAGDIMEGTWVLVGKAIACTRFAVCSWMHMEDGRLGQVLGAVRLEKVVSVDPLDGKSAGEVLFPESTDGLAPCLQLASWTLIQKRAAAWTAGSQLHRVRLHFTTPVRLKDENRLGTVPDFSLLMRSILRRMTLLSVHSPLADAVDHKRLLEASRAVTTAASNLHWQDWERYSCRQRQSMSLGGYVGDIVFQGPLAAFVPYLLLGSHLHIGKQASFGLGHYRMAPCLEKPAGA</sequence>
<dbReference type="InterPro" id="IPR019267">
    <property type="entry name" value="CRISPR-assoc_Cas6_C"/>
</dbReference>
<dbReference type="Pfam" id="PF10040">
    <property type="entry name" value="CRISPR_Cas6"/>
    <property type="match status" value="1"/>
</dbReference>
<gene>
    <name evidence="2" type="ORF">ENS06_09835</name>
</gene>
<proteinExistence type="predicted"/>
<evidence type="ECO:0000313" key="2">
    <source>
        <dbReference type="EMBL" id="HFK97602.1"/>
    </source>
</evidence>
<evidence type="ECO:0000259" key="1">
    <source>
        <dbReference type="Pfam" id="PF10040"/>
    </source>
</evidence>
<comment type="caution">
    <text evidence="2">The sequence shown here is derived from an EMBL/GenBank/DDBJ whole genome shotgun (WGS) entry which is preliminary data.</text>
</comment>
<accession>A0A832A4S9</accession>